<sequence length="69" mass="8248">MDTQKIAKILYNLSLDMDYADSLEYRDEEVKCIVEELEILKENECFSTLQMLEMIALKNEDMEHWKEGK</sequence>
<evidence type="ECO:0000313" key="2">
    <source>
        <dbReference type="Proteomes" id="UP001079535"/>
    </source>
</evidence>
<dbReference type="Proteomes" id="UP001079535">
    <property type="component" value="Unassembled WGS sequence"/>
</dbReference>
<dbReference type="AlphaFoldDB" id="A0A9Q4HTT4"/>
<dbReference type="EMBL" id="JAPRAY010000003">
    <property type="protein sequence ID" value="MCZ0666559.1"/>
    <property type="molecule type" value="Genomic_DNA"/>
</dbReference>
<reference evidence="1" key="1">
    <citation type="submission" date="2022-11" db="EMBL/GenBank/DDBJ databases">
        <title>Temperate bacteriophages infecting mucin-degrading bacterium Ruminococcus gnavus from the human gut.</title>
        <authorList>
            <person name="Buttimer C."/>
        </authorList>
    </citation>
    <scope>NUCLEOTIDE SEQUENCE</scope>
    <source>
        <strain evidence="1">CCUG 49994</strain>
    </source>
</reference>
<protein>
    <submittedName>
        <fullName evidence="1">Uncharacterized protein</fullName>
    </submittedName>
</protein>
<organism evidence="1 2">
    <name type="scientific">Mediterraneibacter gnavus</name>
    <name type="common">Ruminococcus gnavus</name>
    <dbReference type="NCBI Taxonomy" id="33038"/>
    <lineage>
        <taxon>Bacteria</taxon>
        <taxon>Bacillati</taxon>
        <taxon>Bacillota</taxon>
        <taxon>Clostridia</taxon>
        <taxon>Lachnospirales</taxon>
        <taxon>Lachnospiraceae</taxon>
        <taxon>Mediterraneibacter</taxon>
    </lineage>
</organism>
<dbReference type="RefSeq" id="WP_064786660.1">
    <property type="nucleotide sequence ID" value="NZ_JAPRAY010000003.1"/>
</dbReference>
<evidence type="ECO:0000313" key="1">
    <source>
        <dbReference type="EMBL" id="MCZ0666559.1"/>
    </source>
</evidence>
<comment type="caution">
    <text evidence="1">The sequence shown here is derived from an EMBL/GenBank/DDBJ whole genome shotgun (WGS) entry which is preliminary data.</text>
</comment>
<proteinExistence type="predicted"/>
<gene>
    <name evidence="1" type="ORF">OZZ17_03285</name>
</gene>
<name>A0A9Q4HTT4_MEDGN</name>
<accession>A0A9Q4HTT4</accession>